<feature type="compositionally biased region" description="Basic and acidic residues" evidence="6">
    <location>
        <begin position="281"/>
        <end position="290"/>
    </location>
</feature>
<feature type="region of interest" description="Disordered" evidence="6">
    <location>
        <begin position="930"/>
        <end position="966"/>
    </location>
</feature>
<accession>A0AA88UGV0</accession>
<feature type="compositionally biased region" description="Polar residues" evidence="6">
    <location>
        <begin position="497"/>
        <end position="514"/>
    </location>
</feature>
<feature type="compositionally biased region" description="Polar residues" evidence="6">
    <location>
        <begin position="778"/>
        <end position="790"/>
    </location>
</feature>
<feature type="compositionally biased region" description="Polar residues" evidence="6">
    <location>
        <begin position="697"/>
        <end position="709"/>
    </location>
</feature>
<feature type="region of interest" description="Disordered" evidence="6">
    <location>
        <begin position="167"/>
        <end position="190"/>
    </location>
</feature>
<dbReference type="InterPro" id="IPR011011">
    <property type="entry name" value="Znf_FYVE_PHD"/>
</dbReference>
<dbReference type="AlphaFoldDB" id="A0AA88UGV0"/>
<proteinExistence type="predicted"/>
<feature type="compositionally biased region" description="Basic and acidic residues" evidence="6">
    <location>
        <begin position="519"/>
        <end position="537"/>
    </location>
</feature>
<feature type="compositionally biased region" description="Basic residues" evidence="6">
    <location>
        <begin position="1082"/>
        <end position="1092"/>
    </location>
</feature>
<sequence length="1156" mass="125613">MKSRSHRLAVSAPPDDWVDESWTVDCVCGVNFDDGEEMVNCDECGVWVHTRCSRYVKSEKLFACDKCKSKNSRNESEETEVAQLLVELPTKTLRMVNANPSFAAPPRRPFRLWTDKPMEERVHVQGVPGGDPALFSGLSSVFSPELWKCTGYVPKKFNSQYREFPRWDEKQDDEKKLDEGNETPADKGAGVLCSLSNENVLPRPPATLGGVETQSEFGVSDRLAPLNVTKKRQGEDIDVGRPQNGVKKDRSFIAPAIIHPGKRKKEDFGTPNDQSGKKMARSVDKEGDKKRGAHTSKSASTLSSDARQRHLHEDRGPKVVKRLKTDTQSIKHGNSRGTMLADPLSNGHRVMDNVGNLKANLPLSRQCSDPLPSVVPRHDSSIEAKPSKENAIQHISVRNEIPSKSVGVASSSEHNGCGSIPIKEEEVGSAIENCDGSGGGSSKTKPLVEGLAIAAPEVEVNRSFQDSNGGISSSTLQHTTKVKSEIDVDNSGGDFSVRSSQSHVKLDSNGTSAGQFPENVKEHKTSADHFSEDDKDDKELKFGVATSSQICDVGKSKVVGDCKKDKDDELPMSQLDSESTIVVRKSSSELKHGAIRAEEPSHLGSTALSASAQPSQRKLMLSVGKLSSTSSTIMVSKSLVSDNCRTANGQNHNLSSRQREMSDCNASSKKDNASTDVSKDEHGRENPRKIVKELPKSSVNSASKMSHSSKLPHASASKRTLPDPKDPVIHSSSKTSSTQNIAAAPGPSECANGLQNESALHVQSKIVASGVPHRGEKINQSSCQSSSKVNHAQPMHPPAPSNSPATLSDEELALLLHQELNSSPRVPRVPRMRHAGSLPQLASPTATSMLMKRTSSSGGKDHGPVSKRKNKDLTKDNSSELDDKIKKVDRVSSLPDRRRHDLAADSLTKEEADNGLAKGLYSLKKSILPVSTTTTSSGPSSSTEVNDQNMRMHSSPKNASDDDTAAVGQPTHRTLPALIAEIMSKGQRMTYEELCNAVLPHWPNLRKHNGERYAYSSHSQAVLDCLRNRSGWARLVDRGPKTNASRKRRKFDAEPQSFESDGTAKDVELKNFESHREEFPKGKRKARKRRRLALQGRGIKDVGRRHKADVLSDDNSGSSSNSSEESMFSEDEIQGGTACPVGSEASASSDEMGTML</sequence>
<dbReference type="Gene3D" id="3.30.40.10">
    <property type="entry name" value="Zinc/RING finger domain, C3HC4 (zinc finger)"/>
    <property type="match status" value="1"/>
</dbReference>
<feature type="compositionally biased region" description="Basic and acidic residues" evidence="6">
    <location>
        <begin position="167"/>
        <end position="179"/>
    </location>
</feature>
<evidence type="ECO:0000256" key="2">
    <source>
        <dbReference type="ARBA" id="ARBA00022723"/>
    </source>
</evidence>
<feature type="compositionally biased region" description="Basic and acidic residues" evidence="6">
    <location>
        <begin position="871"/>
        <end position="897"/>
    </location>
</feature>
<dbReference type="InterPro" id="IPR019786">
    <property type="entry name" value="Zinc_finger_PHD-type_CS"/>
</dbReference>
<evidence type="ECO:0000256" key="5">
    <source>
        <dbReference type="ARBA" id="ARBA00023242"/>
    </source>
</evidence>
<feature type="compositionally biased region" description="Polar residues" evidence="6">
    <location>
        <begin position="840"/>
        <end position="858"/>
    </location>
</feature>
<keyword evidence="3" id="KW-0863">Zinc-finger</keyword>
<gene>
    <name evidence="8" type="ORF">RJ640_019163</name>
</gene>
<evidence type="ECO:0000313" key="8">
    <source>
        <dbReference type="EMBL" id="KAK2981943.1"/>
    </source>
</evidence>
<feature type="region of interest" description="Disordered" evidence="6">
    <location>
        <begin position="564"/>
        <end position="615"/>
    </location>
</feature>
<feature type="region of interest" description="Disordered" evidence="6">
    <location>
        <begin position="1037"/>
        <end position="1156"/>
    </location>
</feature>
<comment type="caution">
    <text evidence="8">The sequence shown here is derived from an EMBL/GenBank/DDBJ whole genome shotgun (WGS) entry which is preliminary data.</text>
</comment>
<evidence type="ECO:0000256" key="6">
    <source>
        <dbReference type="SAM" id="MobiDB-lite"/>
    </source>
</evidence>
<comment type="subcellular location">
    <subcellularLocation>
        <location evidence="1">Nucleus</location>
    </subcellularLocation>
</comment>
<dbReference type="PANTHER" id="PTHR14571">
    <property type="entry name" value="HISTONE-LYSINE N-METHYLTRANSFERASE SET-26-RELATED"/>
    <property type="match status" value="1"/>
</dbReference>
<reference evidence="8" key="1">
    <citation type="submission" date="2022-12" db="EMBL/GenBank/DDBJ databases">
        <title>Draft genome assemblies for two species of Escallonia (Escalloniales).</title>
        <authorList>
            <person name="Chanderbali A."/>
            <person name="Dervinis C."/>
            <person name="Anghel I."/>
            <person name="Soltis D."/>
            <person name="Soltis P."/>
            <person name="Zapata F."/>
        </authorList>
    </citation>
    <scope>NUCLEOTIDE SEQUENCE</scope>
    <source>
        <strain evidence="8">UCBG92.1500</strain>
        <tissue evidence="8">Leaf</tissue>
    </source>
</reference>
<feature type="region of interest" description="Disordered" evidence="6">
    <location>
        <begin position="223"/>
        <end position="344"/>
    </location>
</feature>
<feature type="compositionally biased region" description="Polar residues" evidence="6">
    <location>
        <begin position="603"/>
        <end position="615"/>
    </location>
</feature>
<feature type="region of interest" description="Disordered" evidence="6">
    <location>
        <begin position="772"/>
        <end position="806"/>
    </location>
</feature>
<feature type="domain" description="Zinc finger PHD-type" evidence="7">
    <location>
        <begin position="25"/>
        <end position="68"/>
    </location>
</feature>
<protein>
    <recommendedName>
        <fullName evidence="7">Zinc finger PHD-type domain-containing protein</fullName>
    </recommendedName>
</protein>
<evidence type="ECO:0000256" key="3">
    <source>
        <dbReference type="ARBA" id="ARBA00022771"/>
    </source>
</evidence>
<dbReference type="Proteomes" id="UP001187471">
    <property type="component" value="Unassembled WGS sequence"/>
</dbReference>
<feature type="compositionally biased region" description="Polar residues" evidence="6">
    <location>
        <begin position="730"/>
        <end position="741"/>
    </location>
</feature>
<dbReference type="InterPro" id="IPR001965">
    <property type="entry name" value="Znf_PHD"/>
</dbReference>
<keyword evidence="9" id="KW-1185">Reference proteome</keyword>
<keyword evidence="4" id="KW-0862">Zinc</keyword>
<evidence type="ECO:0000256" key="4">
    <source>
        <dbReference type="ARBA" id="ARBA00022833"/>
    </source>
</evidence>
<name>A0AA88UGV0_9ASTE</name>
<feature type="compositionally biased region" description="Polar residues" evidence="6">
    <location>
        <begin position="295"/>
        <end position="305"/>
    </location>
</feature>
<feature type="compositionally biased region" description="Low complexity" evidence="6">
    <location>
        <begin position="1113"/>
        <end position="1126"/>
    </location>
</feature>
<feature type="compositionally biased region" description="Polar residues" evidence="6">
    <location>
        <begin position="1145"/>
        <end position="1156"/>
    </location>
</feature>
<feature type="compositionally biased region" description="Low complexity" evidence="6">
    <location>
        <begin position="931"/>
        <end position="943"/>
    </location>
</feature>
<dbReference type="PANTHER" id="PTHR14571:SF9">
    <property type="entry name" value="HISTONE-LYSINE N-METHYLTRANSFERASE SET-26-RELATED"/>
    <property type="match status" value="1"/>
</dbReference>
<dbReference type="EMBL" id="JAVXUO010001480">
    <property type="protein sequence ID" value="KAK2981943.1"/>
    <property type="molecule type" value="Genomic_DNA"/>
</dbReference>
<dbReference type="SUPFAM" id="SSF57903">
    <property type="entry name" value="FYVE/PHD zinc finger"/>
    <property type="match status" value="1"/>
</dbReference>
<feature type="region of interest" description="Disordered" evidence="6">
    <location>
        <begin position="643"/>
        <end position="748"/>
    </location>
</feature>
<dbReference type="GO" id="GO:0008270">
    <property type="term" value="F:zinc ion binding"/>
    <property type="evidence" value="ECO:0007669"/>
    <property type="project" value="UniProtKB-KW"/>
</dbReference>
<evidence type="ECO:0000256" key="1">
    <source>
        <dbReference type="ARBA" id="ARBA00004123"/>
    </source>
</evidence>
<feature type="compositionally biased region" description="Basic and acidic residues" evidence="6">
    <location>
        <begin position="657"/>
        <end position="695"/>
    </location>
</feature>
<evidence type="ECO:0000259" key="7">
    <source>
        <dbReference type="SMART" id="SM00249"/>
    </source>
</evidence>
<feature type="compositionally biased region" description="Basic and acidic residues" evidence="6">
    <location>
        <begin position="1062"/>
        <end position="1081"/>
    </location>
</feature>
<dbReference type="GO" id="GO:0005634">
    <property type="term" value="C:nucleus"/>
    <property type="evidence" value="ECO:0007669"/>
    <property type="project" value="UniProtKB-SubCell"/>
</dbReference>
<feature type="region of interest" description="Disordered" evidence="6">
    <location>
        <begin position="486"/>
        <end position="537"/>
    </location>
</feature>
<organism evidence="8 9">
    <name type="scientific">Escallonia rubra</name>
    <dbReference type="NCBI Taxonomy" id="112253"/>
    <lineage>
        <taxon>Eukaryota</taxon>
        <taxon>Viridiplantae</taxon>
        <taxon>Streptophyta</taxon>
        <taxon>Embryophyta</taxon>
        <taxon>Tracheophyta</taxon>
        <taxon>Spermatophyta</taxon>
        <taxon>Magnoliopsida</taxon>
        <taxon>eudicotyledons</taxon>
        <taxon>Gunneridae</taxon>
        <taxon>Pentapetalae</taxon>
        <taxon>asterids</taxon>
        <taxon>campanulids</taxon>
        <taxon>Escalloniales</taxon>
        <taxon>Escalloniaceae</taxon>
        <taxon>Escallonia</taxon>
    </lineage>
</organism>
<dbReference type="Pfam" id="PF24659">
    <property type="entry name" value="DUF7648"/>
    <property type="match status" value="1"/>
</dbReference>
<feature type="region of interest" description="Disordered" evidence="6">
    <location>
        <begin position="821"/>
        <end position="897"/>
    </location>
</feature>
<dbReference type="InterPro" id="IPR056065">
    <property type="entry name" value="DUF7648"/>
</dbReference>
<dbReference type="SMART" id="SM00249">
    <property type="entry name" value="PHD"/>
    <property type="match status" value="1"/>
</dbReference>
<dbReference type="PROSITE" id="PS01359">
    <property type="entry name" value="ZF_PHD_1"/>
    <property type="match status" value="1"/>
</dbReference>
<feature type="compositionally biased region" description="Polar residues" evidence="6">
    <location>
        <begin position="944"/>
        <end position="958"/>
    </location>
</feature>
<feature type="compositionally biased region" description="Basic and acidic residues" evidence="6">
    <location>
        <begin position="306"/>
        <end position="317"/>
    </location>
</feature>
<evidence type="ECO:0000313" key="9">
    <source>
        <dbReference type="Proteomes" id="UP001187471"/>
    </source>
</evidence>
<keyword evidence="2" id="KW-0479">Metal-binding</keyword>
<keyword evidence="5" id="KW-0539">Nucleus</keyword>
<dbReference type="InterPro" id="IPR013083">
    <property type="entry name" value="Znf_RING/FYVE/PHD"/>
</dbReference>
<feature type="compositionally biased region" description="Polar residues" evidence="6">
    <location>
        <begin position="643"/>
        <end position="656"/>
    </location>
</feature>
<feature type="compositionally biased region" description="Polar residues" evidence="6">
    <location>
        <begin position="326"/>
        <end position="337"/>
    </location>
</feature>
<feature type="compositionally biased region" description="Basic and acidic residues" evidence="6">
    <location>
        <begin position="586"/>
        <end position="601"/>
    </location>
</feature>